<dbReference type="AlphaFoldDB" id="A0A560DPI8"/>
<accession>A0A560DPI8</accession>
<sequence length="114" mass="12949">MLFEFVSNRAEPEGNTKLPQHRIHHAHSMTDSESLEIWTYRVQSKFSYQQIDLVDLDEPAQCADMSRHATIIVANYAQLRSRTSPASITFKGYCVKSPGPPVGPLKELRDFDVV</sequence>
<dbReference type="Proteomes" id="UP000319949">
    <property type="component" value="Unassembled WGS sequence"/>
</dbReference>
<evidence type="ECO:0000313" key="1">
    <source>
        <dbReference type="EMBL" id="TWA99018.1"/>
    </source>
</evidence>
<comment type="caution">
    <text evidence="1">The sequence shown here is derived from an EMBL/GenBank/DDBJ whole genome shotgun (WGS) entry which is preliminary data.</text>
</comment>
<proteinExistence type="predicted"/>
<organism evidence="1 2">
    <name type="scientific">Bradyrhizobium stylosanthis</name>
    <dbReference type="NCBI Taxonomy" id="1803665"/>
    <lineage>
        <taxon>Bacteria</taxon>
        <taxon>Pseudomonadati</taxon>
        <taxon>Pseudomonadota</taxon>
        <taxon>Alphaproteobacteria</taxon>
        <taxon>Hyphomicrobiales</taxon>
        <taxon>Nitrobacteraceae</taxon>
        <taxon>Bradyrhizobium</taxon>
    </lineage>
</organism>
<protein>
    <submittedName>
        <fullName evidence="1">Uncharacterized protein</fullName>
    </submittedName>
</protein>
<dbReference type="EMBL" id="VITK01000005">
    <property type="protein sequence ID" value="TWA99018.1"/>
    <property type="molecule type" value="Genomic_DNA"/>
</dbReference>
<name>A0A560DPI8_9BRAD</name>
<evidence type="ECO:0000313" key="2">
    <source>
        <dbReference type="Proteomes" id="UP000319949"/>
    </source>
</evidence>
<gene>
    <name evidence="1" type="ORF">FBZ96_105698</name>
</gene>
<reference evidence="1 2" key="1">
    <citation type="submission" date="2019-06" db="EMBL/GenBank/DDBJ databases">
        <title>Genomic Encyclopedia of Type Strains, Phase IV (KMG-V): Genome sequencing to study the core and pangenomes of soil and plant-associated prokaryotes.</title>
        <authorList>
            <person name="Whitman W."/>
        </authorList>
    </citation>
    <scope>NUCLEOTIDE SEQUENCE [LARGE SCALE GENOMIC DNA]</scope>
    <source>
        <strain evidence="1 2">BR 510</strain>
    </source>
</reference>
<keyword evidence="2" id="KW-1185">Reference proteome</keyword>